<accession>A0A853F8U8</accession>
<dbReference type="Gene3D" id="1.10.4100.10">
    <property type="entry name" value="2-methylcitrate dehydratase PrpD"/>
    <property type="match status" value="1"/>
</dbReference>
<keyword evidence="5" id="KW-1185">Reference proteome</keyword>
<dbReference type="RefSeq" id="WP_129968388.1">
    <property type="nucleotide sequence ID" value="NZ_JACCEW010000002.1"/>
</dbReference>
<dbReference type="Pfam" id="PF19305">
    <property type="entry name" value="MmgE_PrpD_C"/>
    <property type="match status" value="1"/>
</dbReference>
<evidence type="ECO:0000259" key="2">
    <source>
        <dbReference type="Pfam" id="PF03972"/>
    </source>
</evidence>
<dbReference type="InterPro" id="IPR045336">
    <property type="entry name" value="MmgE_PrpD_N"/>
</dbReference>
<evidence type="ECO:0000313" key="5">
    <source>
        <dbReference type="Proteomes" id="UP000580517"/>
    </source>
</evidence>
<dbReference type="AlphaFoldDB" id="A0A853F8U8"/>
<comment type="caution">
    <text evidence="4">The sequence shown here is derived from an EMBL/GenBank/DDBJ whole genome shotgun (WGS) entry which is preliminary data.</text>
</comment>
<dbReference type="InterPro" id="IPR036148">
    <property type="entry name" value="MmgE/PrpD_sf"/>
</dbReference>
<dbReference type="Gene3D" id="3.30.1330.120">
    <property type="entry name" value="2-methylcitrate dehydratase PrpD"/>
    <property type="match status" value="1"/>
</dbReference>
<comment type="similarity">
    <text evidence="1">Belongs to the PrpD family.</text>
</comment>
<evidence type="ECO:0000256" key="1">
    <source>
        <dbReference type="ARBA" id="ARBA00006174"/>
    </source>
</evidence>
<dbReference type="PANTHER" id="PTHR16943">
    <property type="entry name" value="2-METHYLCITRATE DEHYDRATASE-RELATED"/>
    <property type="match status" value="1"/>
</dbReference>
<dbReference type="EMBL" id="JACCEW010000002">
    <property type="protein sequence ID" value="NYT36407.1"/>
    <property type="molecule type" value="Genomic_DNA"/>
</dbReference>
<dbReference type="Pfam" id="PF03972">
    <property type="entry name" value="MmgE_PrpD_N"/>
    <property type="match status" value="1"/>
</dbReference>
<protein>
    <submittedName>
        <fullName evidence="4">MmgE/PrpD family protein</fullName>
    </submittedName>
</protein>
<feature type="domain" description="MmgE/PrpD N-terminal" evidence="2">
    <location>
        <begin position="14"/>
        <end position="252"/>
    </location>
</feature>
<dbReference type="PANTHER" id="PTHR16943:SF8">
    <property type="entry name" value="2-METHYLCITRATE DEHYDRATASE"/>
    <property type="match status" value="1"/>
</dbReference>
<dbReference type="OrthoDB" id="8680281at2"/>
<feature type="domain" description="MmgE/PrpD C-terminal" evidence="3">
    <location>
        <begin position="276"/>
        <end position="422"/>
    </location>
</feature>
<proteinExistence type="inferred from homology"/>
<name>A0A853F8U8_9BURK</name>
<dbReference type="InterPro" id="IPR045337">
    <property type="entry name" value="MmgE_PrpD_C"/>
</dbReference>
<dbReference type="Proteomes" id="UP000580517">
    <property type="component" value="Unassembled WGS sequence"/>
</dbReference>
<evidence type="ECO:0000259" key="3">
    <source>
        <dbReference type="Pfam" id="PF19305"/>
    </source>
</evidence>
<dbReference type="InterPro" id="IPR005656">
    <property type="entry name" value="MmgE_PrpD"/>
</dbReference>
<sequence>MNKEQQAWIGASAAIGQFVENFQPDTLSEAHYAAVYRALIDTVSVAVAGCHEEACTIARGYLAGRRASQHATCWGPGIQLPIEDAAFQNGVAGHVLDFDDVSSPMRGHPSIVLLPALVALAEALDKSGRDLAAAYAVGLEVIVRLSRPMMSDHYAKGWHSTASIGVLGSTAACAKLLGLSVKQTSNALGLAVAQAAGTRSNFGTMAKSFQAGHSAACAVRSAMLAHHGFDSAPEAIDGKYGFMSLYADGESLAQSLSLLGKDKLELLDSGIEIKKYPLCYATHRTIDGVLDLREQYGLTLDQVSHVEVTANYRATAPLVHASPQTGLEAKFSMQHAVAAALADGYVKLRSFRDENVRRPHVQAFFSRVSVHEEAGPAFPRWNNIVVHLKDGRHFEKRVTMLRGSAEMPLTDEQLFDKASDCFSFQEVLDPSEFLEMAMQLRDVSIRQIVAALPVVDN</sequence>
<gene>
    <name evidence="4" type="ORF">H0A68_05945</name>
</gene>
<dbReference type="GO" id="GO:0016829">
    <property type="term" value="F:lyase activity"/>
    <property type="evidence" value="ECO:0007669"/>
    <property type="project" value="InterPro"/>
</dbReference>
<reference evidence="4 5" key="1">
    <citation type="submission" date="2020-07" db="EMBL/GenBank/DDBJ databases">
        <title>Taxonomic revisions and descriptions of new bacterial species based on genomic comparisons in the high-G+C-content subgroup of the family Alcaligenaceae.</title>
        <authorList>
            <person name="Szabo A."/>
            <person name="Felfoldi T."/>
        </authorList>
    </citation>
    <scope>NUCLEOTIDE SEQUENCE [LARGE SCALE GENOMIC DNA]</scope>
    <source>
        <strain evidence="4 5">DSM 25264</strain>
    </source>
</reference>
<organism evidence="4 5">
    <name type="scientific">Allopusillimonas soli</name>
    <dbReference type="NCBI Taxonomy" id="659016"/>
    <lineage>
        <taxon>Bacteria</taxon>
        <taxon>Pseudomonadati</taxon>
        <taxon>Pseudomonadota</taxon>
        <taxon>Betaproteobacteria</taxon>
        <taxon>Burkholderiales</taxon>
        <taxon>Alcaligenaceae</taxon>
        <taxon>Allopusillimonas</taxon>
    </lineage>
</organism>
<dbReference type="SUPFAM" id="SSF103378">
    <property type="entry name" value="2-methylcitrate dehydratase PrpD"/>
    <property type="match status" value="1"/>
</dbReference>
<dbReference type="InterPro" id="IPR042188">
    <property type="entry name" value="MmgE/PrpD_sf_2"/>
</dbReference>
<dbReference type="InterPro" id="IPR042183">
    <property type="entry name" value="MmgE/PrpD_sf_1"/>
</dbReference>
<evidence type="ECO:0000313" key="4">
    <source>
        <dbReference type="EMBL" id="NYT36407.1"/>
    </source>
</evidence>